<evidence type="ECO:0000313" key="1">
    <source>
        <dbReference type="EMBL" id="SMO38124.1"/>
    </source>
</evidence>
<keyword evidence="2" id="KW-1185">Reference proteome</keyword>
<dbReference type="Proteomes" id="UP000317593">
    <property type="component" value="Unassembled WGS sequence"/>
</dbReference>
<dbReference type="InterPro" id="IPR018841">
    <property type="entry name" value="DUF2442"/>
</dbReference>
<evidence type="ECO:0000313" key="2">
    <source>
        <dbReference type="Proteomes" id="UP000317593"/>
    </source>
</evidence>
<reference evidence="1 2" key="1">
    <citation type="submission" date="2017-05" db="EMBL/GenBank/DDBJ databases">
        <authorList>
            <person name="Varghese N."/>
            <person name="Submissions S."/>
        </authorList>
    </citation>
    <scope>NUCLEOTIDE SEQUENCE [LARGE SCALE GENOMIC DNA]</scope>
    <source>
        <strain evidence="1 2">DSM 21194</strain>
    </source>
</reference>
<sequence length="91" mass="10677">MEDEIVSGKPLPPKITAVKALEDWKLKLTFTGGQERIFDMKTYRYGVFARLEEPEYFQRVRIVKGSLCWPHGQDLHYGMLYHNSNPLSFQE</sequence>
<evidence type="ECO:0008006" key="3">
    <source>
        <dbReference type="Google" id="ProtNLM"/>
    </source>
</evidence>
<dbReference type="Gene3D" id="3.30.2020.10">
    <property type="entry name" value="NE0471-like N-terminal domain"/>
    <property type="match status" value="1"/>
</dbReference>
<dbReference type="AlphaFoldDB" id="A0A521ATI9"/>
<dbReference type="RefSeq" id="WP_142712815.1">
    <property type="nucleotide sequence ID" value="NZ_FXTH01000001.1"/>
</dbReference>
<protein>
    <recommendedName>
        <fullName evidence="3">DUF2442 domain-containing protein</fullName>
    </recommendedName>
</protein>
<dbReference type="SUPFAM" id="SSF143880">
    <property type="entry name" value="NE0471 N-terminal domain-like"/>
    <property type="match status" value="1"/>
</dbReference>
<dbReference type="EMBL" id="FXTH01000001">
    <property type="protein sequence ID" value="SMO38124.1"/>
    <property type="molecule type" value="Genomic_DNA"/>
</dbReference>
<dbReference type="InterPro" id="IPR036782">
    <property type="entry name" value="NE0471-like_N"/>
</dbReference>
<organism evidence="1 2">
    <name type="scientific">Fodinibius sediminis</name>
    <dbReference type="NCBI Taxonomy" id="1214077"/>
    <lineage>
        <taxon>Bacteria</taxon>
        <taxon>Pseudomonadati</taxon>
        <taxon>Balneolota</taxon>
        <taxon>Balneolia</taxon>
        <taxon>Balneolales</taxon>
        <taxon>Balneolaceae</taxon>
        <taxon>Fodinibius</taxon>
    </lineage>
</organism>
<name>A0A521ATI9_9BACT</name>
<dbReference type="Pfam" id="PF10387">
    <property type="entry name" value="DUF2442"/>
    <property type="match status" value="1"/>
</dbReference>
<proteinExistence type="predicted"/>
<dbReference type="OrthoDB" id="9803723at2"/>
<accession>A0A521ATI9</accession>
<gene>
    <name evidence="1" type="ORF">SAMN06265218_101363</name>
</gene>